<organism evidence="2 3">
    <name type="scientific">Rhodoplanes serenus</name>
    <dbReference type="NCBI Taxonomy" id="200615"/>
    <lineage>
        <taxon>Bacteria</taxon>
        <taxon>Pseudomonadati</taxon>
        <taxon>Pseudomonadota</taxon>
        <taxon>Alphaproteobacteria</taxon>
        <taxon>Hyphomicrobiales</taxon>
        <taxon>Nitrobacteraceae</taxon>
        <taxon>Rhodoplanes</taxon>
    </lineage>
</organism>
<evidence type="ECO:0000313" key="3">
    <source>
        <dbReference type="Proteomes" id="UP000289200"/>
    </source>
</evidence>
<dbReference type="OrthoDB" id="9941098at2"/>
<gene>
    <name evidence="1" type="ORF">GJ689_04015</name>
    <name evidence="2" type="ORF">RHODGE_RHODGE_03855</name>
</gene>
<dbReference type="EMBL" id="UWOC01000176">
    <property type="protein sequence ID" value="VCU10653.1"/>
    <property type="molecule type" value="Genomic_DNA"/>
</dbReference>
<keyword evidence="3" id="KW-1185">Reference proteome</keyword>
<comment type="caution">
    <text evidence="2">The sequence shown here is derived from an EMBL/GenBank/DDBJ whole genome shotgun (WGS) entry which is preliminary data.</text>
</comment>
<accession>A0A3S4CJD5</accession>
<dbReference type="Proteomes" id="UP000438991">
    <property type="component" value="Unassembled WGS sequence"/>
</dbReference>
<protein>
    <submittedName>
        <fullName evidence="2">Uncharacterized protein</fullName>
    </submittedName>
</protein>
<sequence>MSILSLDHVGTLADTTSVPRKGLLDRFFTALYRARMAQAERVIAQYCPIADERGRRLDPTDYRSFTIGD</sequence>
<dbReference type="RefSeq" id="WP_129610735.1">
    <property type="nucleotide sequence ID" value="NZ_UWOC01000176.1"/>
</dbReference>
<evidence type="ECO:0000313" key="1">
    <source>
        <dbReference type="EMBL" id="MTW15370.1"/>
    </source>
</evidence>
<name>A0A3S4CJD5_9BRAD</name>
<evidence type="ECO:0000313" key="2">
    <source>
        <dbReference type="EMBL" id="VCU10653.1"/>
    </source>
</evidence>
<reference evidence="1 4" key="3">
    <citation type="submission" date="2019-11" db="EMBL/GenBank/DDBJ databases">
        <title>Whole-genome sequence of Rhodoplanes serenus DSM 18633, type strain.</title>
        <authorList>
            <person name="Kyndt J.A."/>
            <person name="Meyer T.E."/>
        </authorList>
    </citation>
    <scope>NUCLEOTIDE SEQUENCE [LARGE SCALE GENOMIC DNA]</scope>
    <source>
        <strain evidence="1 4">DSM 18633</strain>
    </source>
</reference>
<evidence type="ECO:0000313" key="4">
    <source>
        <dbReference type="Proteomes" id="UP000438991"/>
    </source>
</evidence>
<dbReference type="AlphaFoldDB" id="A0A3S4CJD5"/>
<reference evidence="2" key="2">
    <citation type="submission" date="2018-10" db="EMBL/GenBank/DDBJ databases">
        <authorList>
            <person name="Peiro R."/>
            <person name="Begona"/>
            <person name="Cbmso G."/>
            <person name="Lopez M."/>
            <person name="Gonzalez S."/>
            <person name="Sacristan E."/>
            <person name="Castillo E."/>
        </authorList>
    </citation>
    <scope>NUCLEOTIDE SEQUENCE</scope>
    <source>
        <strain evidence="2">Rhod_genome</strain>
    </source>
</reference>
<proteinExistence type="predicted"/>
<dbReference type="EMBL" id="WNKV01000002">
    <property type="protein sequence ID" value="MTW15370.1"/>
    <property type="molecule type" value="Genomic_DNA"/>
</dbReference>
<reference evidence="3" key="1">
    <citation type="submission" date="2018-10" db="EMBL/GenBank/DDBJ databases">
        <authorList>
            <person name="Peiro R."/>
            <person name="Begona"/>
            <person name="Cbmso G."/>
            <person name="Lopez M."/>
            <person name="Gonzalez S."/>
            <person name="Sacristan E."/>
            <person name="Castillo E."/>
        </authorList>
    </citation>
    <scope>NUCLEOTIDE SEQUENCE [LARGE SCALE GENOMIC DNA]</scope>
</reference>
<dbReference type="Proteomes" id="UP000289200">
    <property type="component" value="Unassembled WGS sequence"/>
</dbReference>